<dbReference type="InterPro" id="IPR025745">
    <property type="entry name" value="Mrr-like_N_dom"/>
</dbReference>
<proteinExistence type="predicted"/>
<sequence>MLPSEDETADELLRLLAERPGYRGTPGQCYGPLAKRFPQITDADLRARVQSGDNHWENRVRFARNRLVKRGLIFKPGEGTWHERGVWELTSSGIDVARRLGATGSSSGSGVTGSRASRGVVVKSMAQESDGILLGWNRDVWDDWPDTYEGMVNRLMAGDRYTTRWSVGKRLDVPPKTEAWLLRQGGPFGLIGHGIVTSNTFVDAHFANDGETSRYVNVEFDVLLPESDLLPRDQLEHLIPEVKWRHQFTSGNRVPAPVNARLKQLWNGHTS</sequence>
<organism evidence="2 3">
    <name type="scientific">Microbacterium alkaliflavum</name>
    <dbReference type="NCBI Taxonomy" id="3248839"/>
    <lineage>
        <taxon>Bacteria</taxon>
        <taxon>Bacillati</taxon>
        <taxon>Actinomycetota</taxon>
        <taxon>Actinomycetes</taxon>
        <taxon>Micrococcales</taxon>
        <taxon>Microbacteriaceae</taxon>
        <taxon>Microbacterium</taxon>
    </lineage>
</organism>
<dbReference type="EMBL" id="JBIQWL010000001">
    <property type="protein sequence ID" value="MFH8249484.1"/>
    <property type="molecule type" value="Genomic_DNA"/>
</dbReference>
<reference evidence="2 3" key="1">
    <citation type="submission" date="2024-09" db="EMBL/GenBank/DDBJ databases">
        <authorList>
            <person name="Pan X."/>
        </authorList>
    </citation>
    <scope>NUCLEOTIDE SEQUENCE [LARGE SCALE GENOMIC DNA]</scope>
    <source>
        <strain evidence="2 3">B2969</strain>
    </source>
</reference>
<comment type="caution">
    <text evidence="2">The sequence shown here is derived from an EMBL/GenBank/DDBJ whole genome shotgun (WGS) entry which is preliminary data.</text>
</comment>
<protein>
    <submittedName>
        <fullName evidence="2">Winged helix-turn-helix domain-containing protein</fullName>
    </submittedName>
</protein>
<dbReference type="Pfam" id="PF14338">
    <property type="entry name" value="Mrr_N"/>
    <property type="match status" value="1"/>
</dbReference>
<dbReference type="Proteomes" id="UP001610861">
    <property type="component" value="Unassembled WGS sequence"/>
</dbReference>
<evidence type="ECO:0000259" key="1">
    <source>
        <dbReference type="Pfam" id="PF14338"/>
    </source>
</evidence>
<gene>
    <name evidence="2" type="ORF">ACH3VR_03830</name>
</gene>
<evidence type="ECO:0000313" key="2">
    <source>
        <dbReference type="EMBL" id="MFH8249484.1"/>
    </source>
</evidence>
<dbReference type="RefSeq" id="WP_396639419.1">
    <property type="nucleotide sequence ID" value="NZ_JBIQWL010000001.1"/>
</dbReference>
<evidence type="ECO:0000313" key="3">
    <source>
        <dbReference type="Proteomes" id="UP001610861"/>
    </source>
</evidence>
<keyword evidence="3" id="KW-1185">Reference proteome</keyword>
<feature type="domain" description="Restriction system protein Mrr-like N-terminal" evidence="1">
    <location>
        <begin position="9"/>
        <end position="98"/>
    </location>
</feature>
<accession>A0ABW7Q3S1</accession>
<name>A0ABW7Q3S1_9MICO</name>